<organism evidence="3 4">
    <name type="scientific">Symbiodinium pilosum</name>
    <name type="common">Dinoflagellate</name>
    <dbReference type="NCBI Taxonomy" id="2952"/>
    <lineage>
        <taxon>Eukaryota</taxon>
        <taxon>Sar</taxon>
        <taxon>Alveolata</taxon>
        <taxon>Dinophyceae</taxon>
        <taxon>Suessiales</taxon>
        <taxon>Symbiodiniaceae</taxon>
        <taxon>Symbiodinium</taxon>
    </lineage>
</organism>
<keyword evidence="4" id="KW-1185">Reference proteome</keyword>
<gene>
    <name evidence="3" type="ORF">SPIL2461_LOCUS10724</name>
</gene>
<name>A0A812RJ55_SYMPI</name>
<dbReference type="EMBL" id="CAJNIZ010020400">
    <property type="protein sequence ID" value="CAE7439881.1"/>
    <property type="molecule type" value="Genomic_DNA"/>
</dbReference>
<dbReference type="OrthoDB" id="448220at2759"/>
<protein>
    <submittedName>
        <fullName evidence="3">Uncharacterized protein</fullName>
    </submittedName>
</protein>
<evidence type="ECO:0000313" key="3">
    <source>
        <dbReference type="EMBL" id="CAE7439881.1"/>
    </source>
</evidence>
<reference evidence="3" key="1">
    <citation type="submission" date="2021-02" db="EMBL/GenBank/DDBJ databases">
        <authorList>
            <person name="Dougan E. K."/>
            <person name="Rhodes N."/>
            <person name="Thang M."/>
            <person name="Chan C."/>
        </authorList>
    </citation>
    <scope>NUCLEOTIDE SEQUENCE</scope>
</reference>
<feature type="coiled-coil region" evidence="1">
    <location>
        <begin position="30"/>
        <end position="75"/>
    </location>
</feature>
<proteinExistence type="predicted"/>
<comment type="caution">
    <text evidence="3">The sequence shown here is derived from an EMBL/GenBank/DDBJ whole genome shotgun (WGS) entry which is preliminary data.</text>
</comment>
<feature type="region of interest" description="Disordered" evidence="2">
    <location>
        <begin position="174"/>
        <end position="217"/>
    </location>
</feature>
<evidence type="ECO:0000313" key="4">
    <source>
        <dbReference type="Proteomes" id="UP000649617"/>
    </source>
</evidence>
<accession>A0A812RJ55</accession>
<dbReference type="Proteomes" id="UP000649617">
    <property type="component" value="Unassembled WGS sequence"/>
</dbReference>
<evidence type="ECO:0000256" key="1">
    <source>
        <dbReference type="SAM" id="Coils"/>
    </source>
</evidence>
<dbReference type="AlphaFoldDB" id="A0A812RJ55"/>
<evidence type="ECO:0000256" key="2">
    <source>
        <dbReference type="SAM" id="MobiDB-lite"/>
    </source>
</evidence>
<feature type="non-terminal residue" evidence="3">
    <location>
        <position position="1"/>
    </location>
</feature>
<keyword evidence="1" id="KW-0175">Coiled coil</keyword>
<sequence length="458" mass="51345">EDILKADLLVSQANGNRQESVLLKVKEDMLETAKQRRVAEQALFEEAEQLELKRKANATKKVEVSSAALEKLQCENSIAKARETMQSMARKTKAQYGTLKQEVLEVNPDDETIVNELKDKTAHLEELLQNQELYCDKEAAQHWHNLFMNISSFLKSYAASTESKNIKDWMSSTRQWSADVKKKANKRKKDAASDAAKGSKKQKTPSLPPGVNTGWGKEVHSQMLHNHAKEDLGWKSDATGWMRLENADHCLVLPEKQQEGWKKKGPEINTSIVAKPQVQSRMDKDWTKLLGSAADHLMDINVDADLKEIFVPMFWSMGSTCLGFKLQTDDLKDGWQNFCDKILQTSPKSFLKRCQQRGWLVQLTPGKVLGIPPGHVYLHVADGECHGARILKLTTGGMKRTIGNLTSKVADNKELKTMRAGRLLDVLMTDTDTTTGVTTDSTDLLQLALEDAVLSQDD</sequence>